<dbReference type="AlphaFoldDB" id="A0A1A5HSX0"/>
<evidence type="ECO:0000313" key="4">
    <source>
        <dbReference type="Proteomes" id="UP000093748"/>
    </source>
</evidence>
<organism evidence="3 4">
    <name type="scientific">Rhizobium loti</name>
    <name type="common">Mesorhizobium loti</name>
    <dbReference type="NCBI Taxonomy" id="381"/>
    <lineage>
        <taxon>Bacteria</taxon>
        <taxon>Pseudomonadati</taxon>
        <taxon>Pseudomonadota</taxon>
        <taxon>Alphaproteobacteria</taxon>
        <taxon>Hyphomicrobiales</taxon>
        <taxon>Phyllobacteriaceae</taxon>
        <taxon>Mesorhizobium</taxon>
    </lineage>
</organism>
<dbReference type="RefSeq" id="WP_032930863.1">
    <property type="nucleotide sequence ID" value="NZ_LZTH01000046.1"/>
</dbReference>
<dbReference type="InterPro" id="IPR029063">
    <property type="entry name" value="SAM-dependent_MTases_sf"/>
</dbReference>
<dbReference type="InterPro" id="IPR050447">
    <property type="entry name" value="Erg6_SMT_methyltransf"/>
</dbReference>
<dbReference type="GeneID" id="66683267"/>
<accession>A0A1A5HSX0</accession>
<dbReference type="GO" id="GO:0032259">
    <property type="term" value="P:methylation"/>
    <property type="evidence" value="ECO:0007669"/>
    <property type="project" value="UniProtKB-KW"/>
</dbReference>
<dbReference type="EMBL" id="LZTJ01000032">
    <property type="protein sequence ID" value="OBP71555.1"/>
    <property type="molecule type" value="Genomic_DNA"/>
</dbReference>
<proteinExistence type="predicted"/>
<dbReference type="PANTHER" id="PTHR44068">
    <property type="entry name" value="ZGC:194242"/>
    <property type="match status" value="1"/>
</dbReference>
<dbReference type="PANTHER" id="PTHR44068:SF11">
    <property type="entry name" value="GERANYL DIPHOSPHATE 2-C-METHYLTRANSFERASE"/>
    <property type="match status" value="1"/>
</dbReference>
<sequence length="280" mass="29226">MATVEPGIARHYDIAGLEQRILAALADTGVDVAHLRAGDLEAVDEFHIGGVAATRELIGQMGLKPGAMLLDIGSGVGGPARFAANDAGADVTGIDLTQSYVDIATSLSKRTGMSDRTHFVQGSALDMPFADASFDAAMILHVGMNLPDKKKLMSEAARVLKPGGVFAVYDVMRLKDGALTYPLPWASDESMSFVATPDDYRSAATATGFSVVAERRRGAFAVEFFAATRARMAAAQAEGKKPPPGVGLVMGEDAHTKIANVTAALEGGILAPVELLLRLG</sequence>
<evidence type="ECO:0000259" key="2">
    <source>
        <dbReference type="Pfam" id="PF08241"/>
    </source>
</evidence>
<dbReference type="SUPFAM" id="SSF53335">
    <property type="entry name" value="S-adenosyl-L-methionine-dependent methyltransferases"/>
    <property type="match status" value="1"/>
</dbReference>
<dbReference type="OrthoDB" id="7856199at2"/>
<dbReference type="InterPro" id="IPR013216">
    <property type="entry name" value="Methyltransf_11"/>
</dbReference>
<keyword evidence="3" id="KW-0489">Methyltransferase</keyword>
<dbReference type="Gene3D" id="3.40.50.150">
    <property type="entry name" value="Vaccinia Virus protein VP39"/>
    <property type="match status" value="1"/>
</dbReference>
<comment type="caution">
    <text evidence="3">The sequence shown here is derived from an EMBL/GenBank/DDBJ whole genome shotgun (WGS) entry which is preliminary data.</text>
</comment>
<keyword evidence="1 3" id="KW-0808">Transferase</keyword>
<feature type="domain" description="Methyltransferase type 11" evidence="2">
    <location>
        <begin position="70"/>
        <end position="167"/>
    </location>
</feature>
<dbReference type="Pfam" id="PF08241">
    <property type="entry name" value="Methyltransf_11"/>
    <property type="match status" value="1"/>
</dbReference>
<evidence type="ECO:0000313" key="3">
    <source>
        <dbReference type="EMBL" id="OBP71555.1"/>
    </source>
</evidence>
<dbReference type="Proteomes" id="UP000093748">
    <property type="component" value="Unassembled WGS sequence"/>
</dbReference>
<evidence type="ECO:0000256" key="1">
    <source>
        <dbReference type="ARBA" id="ARBA00022679"/>
    </source>
</evidence>
<reference evidence="4" key="1">
    <citation type="submission" date="2016-06" db="EMBL/GenBank/DDBJ databases">
        <title>NZP2037 Pacbio-Illumina hybrid assembly.</title>
        <authorList>
            <person name="Ramsay J.P."/>
        </authorList>
    </citation>
    <scope>NUCLEOTIDE SEQUENCE [LARGE SCALE GENOMIC DNA]</scope>
    <source>
        <strain evidence="4">R7ANS::ICEMlSym2042</strain>
    </source>
</reference>
<dbReference type="GO" id="GO:0008757">
    <property type="term" value="F:S-adenosylmethionine-dependent methyltransferase activity"/>
    <property type="evidence" value="ECO:0007669"/>
    <property type="project" value="InterPro"/>
</dbReference>
<dbReference type="CDD" id="cd02440">
    <property type="entry name" value="AdoMet_MTases"/>
    <property type="match status" value="1"/>
</dbReference>
<gene>
    <name evidence="3" type="ORF">BAE39_21625</name>
</gene>
<name>A0A1A5HSX0_RHILI</name>
<protein>
    <submittedName>
        <fullName evidence="3">SAM-dependent methyltransferase</fullName>
    </submittedName>
</protein>